<feature type="region of interest" description="Disordered" evidence="1">
    <location>
        <begin position="526"/>
        <end position="594"/>
    </location>
</feature>
<feature type="compositionally biased region" description="Low complexity" evidence="1">
    <location>
        <begin position="436"/>
        <end position="445"/>
    </location>
</feature>
<feature type="compositionally biased region" description="Polar residues" evidence="1">
    <location>
        <begin position="425"/>
        <end position="435"/>
    </location>
</feature>
<feature type="compositionally biased region" description="Low complexity" evidence="1">
    <location>
        <begin position="561"/>
        <end position="571"/>
    </location>
</feature>
<feature type="compositionally biased region" description="Low complexity" evidence="1">
    <location>
        <begin position="354"/>
        <end position="374"/>
    </location>
</feature>
<comment type="caution">
    <text evidence="2">The sequence shown here is derived from an EMBL/GenBank/DDBJ whole genome shotgun (WGS) entry which is preliminary data.</text>
</comment>
<feature type="region of interest" description="Disordered" evidence="1">
    <location>
        <begin position="327"/>
        <end position="392"/>
    </location>
</feature>
<reference evidence="3" key="1">
    <citation type="submission" date="2024-06" db="EMBL/GenBank/DDBJ databases">
        <title>Multi-omics analyses provide insights into the biosynthesis of the anticancer antibiotic pleurotin in Hohenbuehelia grisea.</title>
        <authorList>
            <person name="Weaver J.A."/>
            <person name="Alberti F."/>
        </authorList>
    </citation>
    <scope>NUCLEOTIDE SEQUENCE [LARGE SCALE GENOMIC DNA]</scope>
    <source>
        <strain evidence="3">T-177</strain>
    </source>
</reference>
<dbReference type="Proteomes" id="UP001556367">
    <property type="component" value="Unassembled WGS sequence"/>
</dbReference>
<name>A0ABR3J3G8_9AGAR</name>
<feature type="compositionally biased region" description="Basic and acidic residues" evidence="1">
    <location>
        <begin position="718"/>
        <end position="731"/>
    </location>
</feature>
<organism evidence="2 3">
    <name type="scientific">Hohenbuehelia grisea</name>
    <dbReference type="NCBI Taxonomy" id="104357"/>
    <lineage>
        <taxon>Eukaryota</taxon>
        <taxon>Fungi</taxon>
        <taxon>Dikarya</taxon>
        <taxon>Basidiomycota</taxon>
        <taxon>Agaricomycotina</taxon>
        <taxon>Agaricomycetes</taxon>
        <taxon>Agaricomycetidae</taxon>
        <taxon>Agaricales</taxon>
        <taxon>Pleurotineae</taxon>
        <taxon>Pleurotaceae</taxon>
        <taxon>Hohenbuehelia</taxon>
    </lineage>
</organism>
<feature type="region of interest" description="Disordered" evidence="1">
    <location>
        <begin position="415"/>
        <end position="493"/>
    </location>
</feature>
<feature type="compositionally biased region" description="Acidic residues" evidence="1">
    <location>
        <begin position="698"/>
        <end position="707"/>
    </location>
</feature>
<protein>
    <submittedName>
        <fullName evidence="2">Uncharacterized protein</fullName>
    </submittedName>
</protein>
<feature type="region of interest" description="Disordered" evidence="1">
    <location>
        <begin position="613"/>
        <end position="662"/>
    </location>
</feature>
<feature type="compositionally biased region" description="Basic and acidic residues" evidence="1">
    <location>
        <begin position="333"/>
        <end position="351"/>
    </location>
</feature>
<feature type="region of interest" description="Disordered" evidence="1">
    <location>
        <begin position="264"/>
        <end position="287"/>
    </location>
</feature>
<accession>A0ABR3J3G8</accession>
<keyword evidence="3" id="KW-1185">Reference proteome</keyword>
<feature type="compositionally biased region" description="Polar residues" evidence="1">
    <location>
        <begin position="383"/>
        <end position="392"/>
    </location>
</feature>
<sequence>MAHSTQAQRFACKCLNIIISEQPRPDSDASTSKDWPNDSDYVHLYVGKEGIKIAHPQVTSRIRTRGVPIAGTSRCSRFTSLMCLICQMTVYRIYQTVPIDVEGKDGPLVPPEEWIEQGVMRSQTGWIDVHKDCLRNEAITRSESSTEFSKLFSLVVPPVTSEPLSSTLPMEHSPSGSTSTPPKHYLTGLRALFPPPPFSPSHPVFVHLSTLAKTRSDEIRASAEEAVAQFIREKEDAVRRVESVLTHEVEALWRRYTEANSNIQRERNASRVGARRAPSGGADVAPALGTPVSVREFVPVRVSMSRPSQSSSMPRISALSASLATSSFHHPRAQSERYVEDANPRALDARRSSHSSGSSRTLESSSSSSTLLTTKPPRLEGSSVLQFRPNNNDSLNTAVSFQYFVDLDEQMRQKRQRQLRAAEAQPSTGQVTTNGASAASAANNAPVAEPQAEASGSSRPTESRGREKRKARKVTFDVQPVEDSDRNGEIEEDSPEVIDLVFDLEDELGEHAVAKTQPTLEVLAPAPRNGRTRTVRAQPNPFTSLRPASLPAPSHIRPPRSSHQGVDSSSSQAAMLSPPPRTDKLRASTSQEPLTAREAEILKLVAADTPSHRGRWYKGSRAWNKLMSREDAKEDEDALDDLAEEQVESTPGERHFVGSLPIKPLVQQRKPLSLASYREEATLHERKASRDPNAPTIQEEDEQETEEQPSASSIRRANYAERDRLRDRDPGALDFGAEGDVAGLEAGPSQASQNGDVDEGVRGRAHALEILKARSEIPDSGMWRSMV</sequence>
<gene>
    <name evidence="2" type="ORF">HGRIS_010167</name>
</gene>
<dbReference type="EMBL" id="JASNQZ010000012">
    <property type="protein sequence ID" value="KAL0950174.1"/>
    <property type="molecule type" value="Genomic_DNA"/>
</dbReference>
<feature type="compositionally biased region" description="Acidic residues" evidence="1">
    <location>
        <begin position="633"/>
        <end position="647"/>
    </location>
</feature>
<evidence type="ECO:0000256" key="1">
    <source>
        <dbReference type="SAM" id="MobiDB-lite"/>
    </source>
</evidence>
<feature type="compositionally biased region" description="Basic and acidic residues" evidence="1">
    <location>
        <begin position="681"/>
        <end position="690"/>
    </location>
</feature>
<evidence type="ECO:0000313" key="3">
    <source>
        <dbReference type="Proteomes" id="UP001556367"/>
    </source>
</evidence>
<evidence type="ECO:0000313" key="2">
    <source>
        <dbReference type="EMBL" id="KAL0950174.1"/>
    </source>
</evidence>
<feature type="region of interest" description="Disordered" evidence="1">
    <location>
        <begin position="681"/>
        <end position="760"/>
    </location>
</feature>
<proteinExistence type="predicted"/>